<proteinExistence type="predicted"/>
<evidence type="ECO:0000313" key="2">
    <source>
        <dbReference type="Proteomes" id="UP000237271"/>
    </source>
</evidence>
<name>A0A2P4X9J9_9STRA</name>
<protein>
    <submittedName>
        <fullName evidence="1">Uncharacterized protein</fullName>
    </submittedName>
</protein>
<dbReference type="EMBL" id="NCKW01015625">
    <property type="protein sequence ID" value="POM62233.1"/>
    <property type="molecule type" value="Genomic_DNA"/>
</dbReference>
<accession>A0A2P4X9J9</accession>
<gene>
    <name evidence="1" type="ORF">PHPALM_28640</name>
</gene>
<sequence>MRIVVGQNETKSARCEVLGSVDGDPVIAVPVEPPDLVSGELVGKFAIEQPKDKENATGFRSHGRVFRPSELDAMEEGQSNGVIEEVEEYEKELEERLFPIDEVELKRRIKMNEEKQEELTLTELSTLLETAVEVLTRTRDSSTGALSTPDYWIDRYHQTLVSSEAARRANHDF</sequence>
<comment type="caution">
    <text evidence="1">The sequence shown here is derived from an EMBL/GenBank/DDBJ whole genome shotgun (WGS) entry which is preliminary data.</text>
</comment>
<dbReference type="AlphaFoldDB" id="A0A2P4X9J9"/>
<evidence type="ECO:0000313" key="1">
    <source>
        <dbReference type="EMBL" id="POM62233.1"/>
    </source>
</evidence>
<dbReference type="Proteomes" id="UP000237271">
    <property type="component" value="Unassembled WGS sequence"/>
</dbReference>
<organism evidence="1 2">
    <name type="scientific">Phytophthora palmivora</name>
    <dbReference type="NCBI Taxonomy" id="4796"/>
    <lineage>
        <taxon>Eukaryota</taxon>
        <taxon>Sar</taxon>
        <taxon>Stramenopiles</taxon>
        <taxon>Oomycota</taxon>
        <taxon>Peronosporomycetes</taxon>
        <taxon>Peronosporales</taxon>
        <taxon>Peronosporaceae</taxon>
        <taxon>Phytophthora</taxon>
    </lineage>
</organism>
<dbReference type="OrthoDB" id="121113at2759"/>
<reference evidence="1 2" key="1">
    <citation type="journal article" date="2017" name="Genome Biol. Evol.">
        <title>Phytophthora megakarya and P. palmivora, closely related causal agents of cacao black pod rot, underwent increases in genome sizes and gene numbers by different mechanisms.</title>
        <authorList>
            <person name="Ali S.S."/>
            <person name="Shao J."/>
            <person name="Lary D.J."/>
            <person name="Kronmiller B."/>
            <person name="Shen D."/>
            <person name="Strem M.D."/>
            <person name="Amoako-Attah I."/>
            <person name="Akrofi A.Y."/>
            <person name="Begoude B.A."/>
            <person name="Ten Hoopen G.M."/>
            <person name="Coulibaly K."/>
            <person name="Kebe B.I."/>
            <person name="Melnick R.L."/>
            <person name="Guiltinan M.J."/>
            <person name="Tyler B.M."/>
            <person name="Meinhardt L.W."/>
            <person name="Bailey B.A."/>
        </authorList>
    </citation>
    <scope>NUCLEOTIDE SEQUENCE [LARGE SCALE GENOMIC DNA]</scope>
    <source>
        <strain evidence="2">sbr112.9</strain>
    </source>
</reference>
<keyword evidence="2" id="KW-1185">Reference proteome</keyword>